<organism evidence="1 2">
    <name type="scientific">Haemophilus haemolyticus</name>
    <dbReference type="NCBI Taxonomy" id="726"/>
    <lineage>
        <taxon>Bacteria</taxon>
        <taxon>Pseudomonadati</taxon>
        <taxon>Pseudomonadota</taxon>
        <taxon>Gammaproteobacteria</taxon>
        <taxon>Pasteurellales</taxon>
        <taxon>Pasteurellaceae</taxon>
        <taxon>Haemophilus</taxon>
    </lineage>
</organism>
<dbReference type="AlphaFoldDB" id="A0A2X4R6G7"/>
<dbReference type="GeneID" id="56958084"/>
<evidence type="ECO:0000313" key="1">
    <source>
        <dbReference type="EMBL" id="SQH97583.1"/>
    </source>
</evidence>
<dbReference type="Proteomes" id="UP000248808">
    <property type="component" value="Chromosome 1"/>
</dbReference>
<reference evidence="1 2" key="1">
    <citation type="submission" date="2018-06" db="EMBL/GenBank/DDBJ databases">
        <authorList>
            <consortium name="Pathogen Informatics"/>
            <person name="Doyle S."/>
        </authorList>
    </citation>
    <scope>NUCLEOTIDE SEQUENCE [LARGE SCALE GENOMIC DNA]</scope>
    <source>
        <strain evidence="1 2">NCTC10839</strain>
    </source>
</reference>
<sequence>MADNTSGNLVETIKAIGEDIRLLSTTIVGAGRPDKPDTTNGKIKGTEPNGSVYDSIDGAGVGAWQWQKRDGVWVVTVGDTGLITLKTQNLKAGAYVKLQRINNIVFCFMGGLNWGLFGYKGKKEGGFIPRQAGRIDIVAQGNIPIGFRAVSSLSYSFYDDDTGRSVANLYIGGKQDANFMRITPFHENPKIRGNDAIPDIGASNLRTPAIIWVTNDKWID</sequence>
<evidence type="ECO:0000313" key="2">
    <source>
        <dbReference type="Proteomes" id="UP000248808"/>
    </source>
</evidence>
<accession>A0A2X4R6G7</accession>
<gene>
    <name evidence="1" type="ORF">NCTC10839_01503</name>
</gene>
<name>A0A2X4R6G7_HAEHA</name>
<proteinExistence type="predicted"/>
<dbReference type="EMBL" id="LS483458">
    <property type="protein sequence ID" value="SQH97583.1"/>
    <property type="molecule type" value="Genomic_DNA"/>
</dbReference>
<dbReference type="KEGG" id="hhz:NCTC10839_01503"/>
<dbReference type="RefSeq" id="WP_111696852.1">
    <property type="nucleotide sequence ID" value="NZ_LS483458.1"/>
</dbReference>
<protein>
    <submittedName>
        <fullName evidence="1">Uncharacterized protein</fullName>
    </submittedName>
</protein>